<dbReference type="OrthoDB" id="6251918at2759"/>
<dbReference type="WBParaSite" id="SSLN_0000315201-mRNA-1">
    <property type="protein sequence ID" value="SSLN_0000315201-mRNA-1"/>
    <property type="gene ID" value="SSLN_0000315201"/>
</dbReference>
<gene>
    <name evidence="1" type="ORF">SSLN_LOCUS3052</name>
</gene>
<accession>A0A183SFQ4</accession>
<reference evidence="3" key="1">
    <citation type="submission" date="2016-06" db="UniProtKB">
        <authorList>
            <consortium name="WormBaseParasite"/>
        </authorList>
    </citation>
    <scope>IDENTIFICATION</scope>
</reference>
<protein>
    <submittedName>
        <fullName evidence="3">Exocyst complex component EXO70A1-like</fullName>
    </submittedName>
</protein>
<dbReference type="EMBL" id="UYSU01032412">
    <property type="protein sequence ID" value="VDL89437.1"/>
    <property type="molecule type" value="Genomic_DNA"/>
</dbReference>
<dbReference type="Proteomes" id="UP000275846">
    <property type="component" value="Unassembled WGS sequence"/>
</dbReference>
<evidence type="ECO:0000313" key="3">
    <source>
        <dbReference type="WBParaSite" id="SSLN_0000315201-mRNA-1"/>
    </source>
</evidence>
<dbReference type="AlphaFoldDB" id="A0A183SFQ4"/>
<proteinExistence type="predicted"/>
<keyword evidence="2" id="KW-1185">Reference proteome</keyword>
<organism evidence="3">
    <name type="scientific">Schistocephalus solidus</name>
    <name type="common">Tapeworm</name>
    <dbReference type="NCBI Taxonomy" id="70667"/>
    <lineage>
        <taxon>Eukaryota</taxon>
        <taxon>Metazoa</taxon>
        <taxon>Spiralia</taxon>
        <taxon>Lophotrochozoa</taxon>
        <taxon>Platyhelminthes</taxon>
        <taxon>Cestoda</taxon>
        <taxon>Eucestoda</taxon>
        <taxon>Diphyllobothriidea</taxon>
        <taxon>Diphyllobothriidae</taxon>
        <taxon>Schistocephalus</taxon>
    </lineage>
</organism>
<sequence length="191" mass="21494">MGGSKRNSLISKITDEFKRLEEILNDIQSSIIFLESLRRRAEKAENPIEKDPALLNYVNLATVNRVVASFSLSIANSVEKLSNEVSKLLTETASILRLLDSLTEELQEACRNQMQNFVVFNELILAVDEVREVLIQEMDLTCYSTCLHISPTLVPPVALAFHLASSYLSERSVTFSLWRDEVSPMLSACKI</sequence>
<reference evidence="1 2" key="2">
    <citation type="submission" date="2018-11" db="EMBL/GenBank/DDBJ databases">
        <authorList>
            <consortium name="Pathogen Informatics"/>
        </authorList>
    </citation>
    <scope>NUCLEOTIDE SEQUENCE [LARGE SCALE GENOMIC DNA]</scope>
    <source>
        <strain evidence="1 2">NST_G2</strain>
    </source>
</reference>
<evidence type="ECO:0000313" key="2">
    <source>
        <dbReference type="Proteomes" id="UP000275846"/>
    </source>
</evidence>
<name>A0A183SFQ4_SCHSO</name>
<evidence type="ECO:0000313" key="1">
    <source>
        <dbReference type="EMBL" id="VDL89437.1"/>
    </source>
</evidence>